<keyword evidence="2" id="KW-1185">Reference proteome</keyword>
<dbReference type="PANTHER" id="PTHR35145">
    <property type="entry name" value="CYTOPLASMIC PROTEIN-RELATED"/>
    <property type="match status" value="1"/>
</dbReference>
<dbReference type="Proteomes" id="UP000249447">
    <property type="component" value="Chromosome"/>
</dbReference>
<evidence type="ECO:0000313" key="1">
    <source>
        <dbReference type="EMBL" id="AWV06278.1"/>
    </source>
</evidence>
<protein>
    <submittedName>
        <fullName evidence="1">Putative DNA-binding protein, MmcQ/YjbR family</fullName>
    </submittedName>
</protein>
<reference evidence="1 2" key="1">
    <citation type="submission" date="2018-05" db="EMBL/GenBank/DDBJ databases">
        <title>The complete genome of Lysobacter maris HZ9B, a marine bacterium antagonistic against terrestrial plant pathogens.</title>
        <authorList>
            <person name="Zhang X.-Q."/>
        </authorList>
    </citation>
    <scope>NUCLEOTIDE SEQUENCE [LARGE SCALE GENOMIC DNA]</scope>
    <source>
        <strain evidence="1 2">HZ9B</strain>
    </source>
</reference>
<dbReference type="PANTHER" id="PTHR35145:SF1">
    <property type="entry name" value="CYTOPLASMIC PROTEIN"/>
    <property type="match status" value="1"/>
</dbReference>
<gene>
    <name evidence="1" type="ORF">C9I47_0555</name>
</gene>
<dbReference type="InterPro" id="IPR007351">
    <property type="entry name" value="YjbR"/>
</dbReference>
<accession>A0A2U9T6Z8</accession>
<dbReference type="Gene3D" id="3.90.1150.30">
    <property type="match status" value="1"/>
</dbReference>
<dbReference type="RefSeq" id="WP_211371911.1">
    <property type="nucleotide sequence ID" value="NZ_CP029843.1"/>
</dbReference>
<keyword evidence="1" id="KW-0238">DNA-binding</keyword>
<dbReference type="InterPro" id="IPR058532">
    <property type="entry name" value="YjbR/MT2646/Rv2570-like"/>
</dbReference>
<dbReference type="GO" id="GO:0003677">
    <property type="term" value="F:DNA binding"/>
    <property type="evidence" value="ECO:0007669"/>
    <property type="project" value="UniProtKB-KW"/>
</dbReference>
<dbReference type="EMBL" id="CP029843">
    <property type="protein sequence ID" value="AWV06278.1"/>
    <property type="molecule type" value="Genomic_DNA"/>
</dbReference>
<dbReference type="AlphaFoldDB" id="A0A2U9T6Z8"/>
<organism evidence="1 2">
    <name type="scientific">Marilutibacter maris</name>
    <dbReference type="NCBI Taxonomy" id="1605891"/>
    <lineage>
        <taxon>Bacteria</taxon>
        <taxon>Pseudomonadati</taxon>
        <taxon>Pseudomonadota</taxon>
        <taxon>Gammaproteobacteria</taxon>
        <taxon>Lysobacterales</taxon>
        <taxon>Lysobacteraceae</taxon>
        <taxon>Marilutibacter</taxon>
    </lineage>
</organism>
<proteinExistence type="predicted"/>
<dbReference type="InterPro" id="IPR038056">
    <property type="entry name" value="YjbR-like_sf"/>
</dbReference>
<sequence>MAMDTESLKRFCAALPGARVQLYENPSNVLVYYLGQRRFAYFKTSEPERWRFSIKVAPERFLELTDVPGIKPARWMARHHWVTIVDVRGVPEAHLRELVLWSYHKAADGLSRARRRELLGQP</sequence>
<dbReference type="SUPFAM" id="SSF142906">
    <property type="entry name" value="YjbR-like"/>
    <property type="match status" value="1"/>
</dbReference>
<name>A0A2U9T6Z8_9GAMM</name>
<dbReference type="KEGG" id="lmb:C9I47_0555"/>
<evidence type="ECO:0000313" key="2">
    <source>
        <dbReference type="Proteomes" id="UP000249447"/>
    </source>
</evidence>
<dbReference type="Pfam" id="PF04237">
    <property type="entry name" value="YjbR"/>
    <property type="match status" value="1"/>
</dbReference>